<evidence type="ECO:0000259" key="18">
    <source>
        <dbReference type="Pfam" id="PF02706"/>
    </source>
</evidence>
<evidence type="ECO:0000256" key="11">
    <source>
        <dbReference type="ARBA" id="ARBA00022840"/>
    </source>
</evidence>
<keyword evidence="12 17" id="KW-1133">Transmembrane helix</keyword>
<feature type="transmembrane region" description="Helical" evidence="17">
    <location>
        <begin position="64"/>
        <end position="87"/>
    </location>
</feature>
<dbReference type="Pfam" id="PF13807">
    <property type="entry name" value="GNVR"/>
    <property type="match status" value="1"/>
</dbReference>
<dbReference type="InterPro" id="IPR027417">
    <property type="entry name" value="P-loop_NTPase"/>
</dbReference>
<dbReference type="PANTHER" id="PTHR32309">
    <property type="entry name" value="TYROSINE-PROTEIN KINASE"/>
    <property type="match status" value="1"/>
</dbReference>
<feature type="domain" description="AAA" evidence="19">
    <location>
        <begin position="565"/>
        <end position="686"/>
    </location>
</feature>
<evidence type="ECO:0000256" key="16">
    <source>
        <dbReference type="SAM" id="Coils"/>
    </source>
</evidence>
<keyword evidence="7 21" id="KW-0808">Transferase</keyword>
<dbReference type="Proteomes" id="UP001202867">
    <property type="component" value="Unassembled WGS sequence"/>
</dbReference>
<protein>
    <recommendedName>
        <fullName evidence="4">non-specific protein-tyrosine kinase</fullName>
        <ecNumber evidence="4">2.7.10.2</ecNumber>
    </recommendedName>
</protein>
<keyword evidence="13 17" id="KW-0472">Membrane</keyword>
<dbReference type="RefSeq" id="WP_247198000.1">
    <property type="nucleotide sequence ID" value="NZ_JALKCG010000001.1"/>
</dbReference>
<feature type="domain" description="Polysaccharide chain length determinant N-terminal" evidence="18">
    <location>
        <begin position="53"/>
        <end position="138"/>
    </location>
</feature>
<evidence type="ECO:0000256" key="17">
    <source>
        <dbReference type="SAM" id="Phobius"/>
    </source>
</evidence>
<evidence type="ECO:0000313" key="22">
    <source>
        <dbReference type="Proteomes" id="UP001202867"/>
    </source>
</evidence>
<dbReference type="EC" id="2.7.10.2" evidence="4"/>
<keyword evidence="6" id="KW-0997">Cell inner membrane</keyword>
<evidence type="ECO:0000256" key="4">
    <source>
        <dbReference type="ARBA" id="ARBA00011903"/>
    </source>
</evidence>
<evidence type="ECO:0000256" key="14">
    <source>
        <dbReference type="ARBA" id="ARBA00023137"/>
    </source>
</evidence>
<evidence type="ECO:0000256" key="13">
    <source>
        <dbReference type="ARBA" id="ARBA00023136"/>
    </source>
</evidence>
<dbReference type="Pfam" id="PF13614">
    <property type="entry name" value="AAA_31"/>
    <property type="match status" value="1"/>
</dbReference>
<feature type="domain" description="Tyrosine-protein kinase G-rich" evidence="20">
    <location>
        <begin position="416"/>
        <end position="484"/>
    </location>
</feature>
<keyword evidence="9" id="KW-0547">Nucleotide-binding</keyword>
<keyword evidence="5" id="KW-1003">Cell membrane</keyword>
<dbReference type="Gene3D" id="3.40.50.300">
    <property type="entry name" value="P-loop containing nucleotide triphosphate hydrolases"/>
    <property type="match status" value="1"/>
</dbReference>
<evidence type="ECO:0000256" key="12">
    <source>
        <dbReference type="ARBA" id="ARBA00022989"/>
    </source>
</evidence>
<evidence type="ECO:0000256" key="9">
    <source>
        <dbReference type="ARBA" id="ARBA00022741"/>
    </source>
</evidence>
<evidence type="ECO:0000256" key="10">
    <source>
        <dbReference type="ARBA" id="ARBA00022777"/>
    </source>
</evidence>
<dbReference type="GO" id="GO:0004715">
    <property type="term" value="F:non-membrane spanning protein tyrosine kinase activity"/>
    <property type="evidence" value="ECO:0007669"/>
    <property type="project" value="UniProtKB-EC"/>
</dbReference>
<dbReference type="InterPro" id="IPR050445">
    <property type="entry name" value="Bact_polysacc_biosynth/exp"/>
</dbReference>
<evidence type="ECO:0000256" key="15">
    <source>
        <dbReference type="ARBA" id="ARBA00051245"/>
    </source>
</evidence>
<organism evidence="21 22">
    <name type="scientific">Ancylobacter koreensis</name>
    <dbReference type="NCBI Taxonomy" id="266121"/>
    <lineage>
        <taxon>Bacteria</taxon>
        <taxon>Pseudomonadati</taxon>
        <taxon>Pseudomonadota</taxon>
        <taxon>Alphaproteobacteria</taxon>
        <taxon>Hyphomicrobiales</taxon>
        <taxon>Xanthobacteraceae</taxon>
        <taxon>Ancylobacter</taxon>
    </lineage>
</organism>
<keyword evidence="11" id="KW-0067">ATP-binding</keyword>
<dbReference type="SUPFAM" id="SSF52540">
    <property type="entry name" value="P-loop containing nucleoside triphosphate hydrolases"/>
    <property type="match status" value="1"/>
</dbReference>
<reference evidence="21 22" key="1">
    <citation type="submission" date="2022-04" db="EMBL/GenBank/DDBJ databases">
        <authorList>
            <person name="Grouzdev D.S."/>
            <person name="Pantiukh K.S."/>
            <person name="Krutkina M.S."/>
        </authorList>
    </citation>
    <scope>NUCLEOTIDE SEQUENCE [LARGE SCALE GENOMIC DNA]</scope>
    <source>
        <strain evidence="21 22">Jip08</strain>
    </source>
</reference>
<dbReference type="InterPro" id="IPR032807">
    <property type="entry name" value="GNVR"/>
</dbReference>
<dbReference type="PANTHER" id="PTHR32309:SF13">
    <property type="entry name" value="FERRIC ENTEROBACTIN TRANSPORT PROTEIN FEPE"/>
    <property type="match status" value="1"/>
</dbReference>
<reference evidence="22" key="2">
    <citation type="submission" date="2023-07" db="EMBL/GenBank/DDBJ databases">
        <title>Ancylobacter moscoviensis sp. nov., facultatively methylotrophic bacteria from activated sludge and the reclassification of Starkeya novella (Starkey 1934) Kelly et al. 2000 as Ancylobacter novellus comb. nov., Starkeya koreensis Im et al. 2006 as Ancylobacter koreensis comb.nov., Angulomicrobium tetraedrale Vasil'eva et al. 1986 as Ancylobacter tetraedralis comb. nov., Angulomicrobium amanitiforme Fritz et al. 2004 as Ancylobacter amanitiformis comb. nov. and Methylorhabdus multivorans Doronina et al. 1996 as Ancylobacter multivorans comb. nov. and emended description of the genus Ancylobacter.</title>
        <authorList>
            <person name="Doronina N."/>
            <person name="Chemodurova A."/>
            <person name="Grouzdev D."/>
            <person name="Koziaeva V."/>
            <person name="Shi W."/>
            <person name="Wu L."/>
            <person name="Kaparullina E."/>
        </authorList>
    </citation>
    <scope>NUCLEOTIDE SEQUENCE [LARGE SCALE GENOMIC DNA]</scope>
    <source>
        <strain evidence="22">Jip08</strain>
    </source>
</reference>
<evidence type="ECO:0000259" key="20">
    <source>
        <dbReference type="Pfam" id="PF13807"/>
    </source>
</evidence>
<evidence type="ECO:0000256" key="7">
    <source>
        <dbReference type="ARBA" id="ARBA00022679"/>
    </source>
</evidence>
<keyword evidence="22" id="KW-1185">Reference proteome</keyword>
<comment type="subcellular location">
    <subcellularLocation>
        <location evidence="1">Cell inner membrane</location>
        <topology evidence="1">Multi-pass membrane protein</topology>
    </subcellularLocation>
</comment>
<keyword evidence="16" id="KW-0175">Coiled coil</keyword>
<gene>
    <name evidence="21" type="ORF">MWN33_00065</name>
</gene>
<dbReference type="CDD" id="cd05387">
    <property type="entry name" value="BY-kinase"/>
    <property type="match status" value="1"/>
</dbReference>
<comment type="similarity">
    <text evidence="3">Belongs to the etk/wzc family.</text>
</comment>
<keyword evidence="14" id="KW-0829">Tyrosine-protein kinase</keyword>
<comment type="caution">
    <text evidence="21">The sequence shown here is derived from an EMBL/GenBank/DDBJ whole genome shotgun (WGS) entry which is preliminary data.</text>
</comment>
<keyword evidence="8 17" id="KW-0812">Transmembrane</keyword>
<dbReference type="InterPro" id="IPR003856">
    <property type="entry name" value="LPS_length_determ_N"/>
</dbReference>
<sequence length="776" mass="83932">MEGDSAGARSRQLPAIAENRAVSTRTEGAGYGPGGYPVTEPIYESELAAALHYLIGIAWKWRTLILGTAGAAFVVGVIYCFLATPLYSAIVRIQIDREPGKIIDGGSTSPTEQGGTEFQKTQYELLKSRGMSERVVASLALDQDRNFSVPTPGLIGSLLGIFSDTSQEADTGAAQERARAVAVGRIQQNVEIRPITVSRLVDIEYTDPSSQRAAAIANAYADAYVASNLDKRFEASSYAKVFLEDQIKQLKLRLEESEKAMIAFAESEDMVETSDKTSIAENNLAAANAALGQLISNRIRDEETWKQVANSTAINLPQLLTNNVIDGLRTQRNELKRDYEEKLETFKPGYPAMVEISKKIAELDRQLATEVNTIRSSLKAAYESSANQEAQMRARIDELRAEVIELQKKNVRYNILQREVTSNRNLYNDLLQRYKEVDVASGVGTNNVFIVDRALAPPSPSYPRTLLILAGALAVGLLGGFGAANLIELLDDRIRNPEDAEKATGLPVLGIVPRSEFENGLMAELADPRSPVAEAYRSLATSLQFSTEYGLPRTLVLTSAGASEGKSTTAIALARHFAVTGKKVLLIDADLRKPSVHAKIGLDNAVGLSNCLTGMATLEEVTQRTEIHNLFFIASGPLPPNAADILGGTRVFTLISVALETYDLVVFDSPPMLSIADAQLLGAAAHATIFVAGAGDSRRAVARNALRRLQLARALTIGLVLTKFDARSSRYGYGYGAYGYGYGYGQEQDGVGSGGVKALLPKLKRRDSKSNESELV</sequence>
<keyword evidence="10" id="KW-0418">Kinase</keyword>
<evidence type="ECO:0000256" key="5">
    <source>
        <dbReference type="ARBA" id="ARBA00022475"/>
    </source>
</evidence>
<accession>A0ABT0DGU7</accession>
<dbReference type="Pfam" id="PF02706">
    <property type="entry name" value="Wzz"/>
    <property type="match status" value="1"/>
</dbReference>
<feature type="coiled-coil region" evidence="16">
    <location>
        <begin position="382"/>
        <end position="416"/>
    </location>
</feature>
<evidence type="ECO:0000256" key="3">
    <source>
        <dbReference type="ARBA" id="ARBA00008883"/>
    </source>
</evidence>
<evidence type="ECO:0000259" key="19">
    <source>
        <dbReference type="Pfam" id="PF13614"/>
    </source>
</evidence>
<name>A0ABT0DGU7_9HYPH</name>
<evidence type="ECO:0000256" key="6">
    <source>
        <dbReference type="ARBA" id="ARBA00022519"/>
    </source>
</evidence>
<dbReference type="InterPro" id="IPR005702">
    <property type="entry name" value="Wzc-like_C"/>
</dbReference>
<dbReference type="EMBL" id="JALKCG010000001">
    <property type="protein sequence ID" value="MCK0206424.1"/>
    <property type="molecule type" value="Genomic_DNA"/>
</dbReference>
<dbReference type="NCBIfam" id="TIGR01007">
    <property type="entry name" value="eps_fam"/>
    <property type="match status" value="1"/>
</dbReference>
<evidence type="ECO:0000256" key="8">
    <source>
        <dbReference type="ARBA" id="ARBA00022692"/>
    </source>
</evidence>
<proteinExistence type="inferred from homology"/>
<evidence type="ECO:0000256" key="2">
    <source>
        <dbReference type="ARBA" id="ARBA00007316"/>
    </source>
</evidence>
<comment type="catalytic activity">
    <reaction evidence="15">
        <text>L-tyrosyl-[protein] + ATP = O-phospho-L-tyrosyl-[protein] + ADP + H(+)</text>
        <dbReference type="Rhea" id="RHEA:10596"/>
        <dbReference type="Rhea" id="RHEA-COMP:10136"/>
        <dbReference type="Rhea" id="RHEA-COMP:20101"/>
        <dbReference type="ChEBI" id="CHEBI:15378"/>
        <dbReference type="ChEBI" id="CHEBI:30616"/>
        <dbReference type="ChEBI" id="CHEBI:46858"/>
        <dbReference type="ChEBI" id="CHEBI:61978"/>
        <dbReference type="ChEBI" id="CHEBI:456216"/>
        <dbReference type="EC" id="2.7.10.2"/>
    </reaction>
</comment>
<evidence type="ECO:0000256" key="1">
    <source>
        <dbReference type="ARBA" id="ARBA00004429"/>
    </source>
</evidence>
<dbReference type="InterPro" id="IPR025669">
    <property type="entry name" value="AAA_dom"/>
</dbReference>
<comment type="similarity">
    <text evidence="2">Belongs to the CpsD/CapB family.</text>
</comment>
<evidence type="ECO:0000313" key="21">
    <source>
        <dbReference type="EMBL" id="MCK0206424.1"/>
    </source>
</evidence>